<evidence type="ECO:0000313" key="3">
    <source>
        <dbReference type="Proteomes" id="UP001469553"/>
    </source>
</evidence>
<keyword evidence="3" id="KW-1185">Reference proteome</keyword>
<reference evidence="2 3" key="1">
    <citation type="submission" date="2021-06" db="EMBL/GenBank/DDBJ databases">
        <authorList>
            <person name="Palmer J.M."/>
        </authorList>
    </citation>
    <scope>NUCLEOTIDE SEQUENCE [LARGE SCALE GENOMIC DNA]</scope>
    <source>
        <strain evidence="2 3">AS_MEX2019</strain>
        <tissue evidence="2">Muscle</tissue>
    </source>
</reference>
<proteinExistence type="predicted"/>
<dbReference type="Proteomes" id="UP001469553">
    <property type="component" value="Unassembled WGS sequence"/>
</dbReference>
<dbReference type="EMBL" id="JAHRIP010029581">
    <property type="protein sequence ID" value="MEQ2291937.1"/>
    <property type="molecule type" value="Genomic_DNA"/>
</dbReference>
<sequence>MYIAPFATVTASGPLQGKIFLGVMFQTYQTRLHKTIFKPLVLSYLRICSHRLSERVDPPPRCPSVDSAVTNTEFTVQDFRSPDVLKAAQTETPHAPQGPGWQISCVPARRTKKC</sequence>
<evidence type="ECO:0000313" key="2">
    <source>
        <dbReference type="EMBL" id="MEQ2291937.1"/>
    </source>
</evidence>
<feature type="region of interest" description="Disordered" evidence="1">
    <location>
        <begin position="87"/>
        <end position="114"/>
    </location>
</feature>
<evidence type="ECO:0000256" key="1">
    <source>
        <dbReference type="SAM" id="MobiDB-lite"/>
    </source>
</evidence>
<name>A0ABV0YDX2_9TELE</name>
<protein>
    <submittedName>
        <fullName evidence="2">Uncharacterized protein</fullName>
    </submittedName>
</protein>
<gene>
    <name evidence="2" type="ORF">AMECASPLE_017913</name>
</gene>
<organism evidence="2 3">
    <name type="scientific">Ameca splendens</name>
    <dbReference type="NCBI Taxonomy" id="208324"/>
    <lineage>
        <taxon>Eukaryota</taxon>
        <taxon>Metazoa</taxon>
        <taxon>Chordata</taxon>
        <taxon>Craniata</taxon>
        <taxon>Vertebrata</taxon>
        <taxon>Euteleostomi</taxon>
        <taxon>Actinopterygii</taxon>
        <taxon>Neopterygii</taxon>
        <taxon>Teleostei</taxon>
        <taxon>Neoteleostei</taxon>
        <taxon>Acanthomorphata</taxon>
        <taxon>Ovalentaria</taxon>
        <taxon>Atherinomorphae</taxon>
        <taxon>Cyprinodontiformes</taxon>
        <taxon>Goodeidae</taxon>
        <taxon>Ameca</taxon>
    </lineage>
</organism>
<comment type="caution">
    <text evidence="2">The sequence shown here is derived from an EMBL/GenBank/DDBJ whole genome shotgun (WGS) entry which is preliminary data.</text>
</comment>
<accession>A0ABV0YDX2</accession>